<evidence type="ECO:0000256" key="1">
    <source>
        <dbReference type="SAM" id="MobiDB-lite"/>
    </source>
</evidence>
<feature type="compositionally biased region" description="Low complexity" evidence="1">
    <location>
        <begin position="145"/>
        <end position="167"/>
    </location>
</feature>
<evidence type="ECO:0000313" key="2">
    <source>
        <dbReference type="EMBL" id="KAK5957435.1"/>
    </source>
</evidence>
<feature type="compositionally biased region" description="Basic residues" evidence="1">
    <location>
        <begin position="336"/>
        <end position="367"/>
    </location>
</feature>
<organism evidence="2 3">
    <name type="scientific">Knufia fluminis</name>
    <dbReference type="NCBI Taxonomy" id="191047"/>
    <lineage>
        <taxon>Eukaryota</taxon>
        <taxon>Fungi</taxon>
        <taxon>Dikarya</taxon>
        <taxon>Ascomycota</taxon>
        <taxon>Pezizomycotina</taxon>
        <taxon>Eurotiomycetes</taxon>
        <taxon>Chaetothyriomycetidae</taxon>
        <taxon>Chaetothyriales</taxon>
        <taxon>Trichomeriaceae</taxon>
        <taxon>Knufia</taxon>
    </lineage>
</organism>
<feature type="compositionally biased region" description="Basic and acidic residues" evidence="1">
    <location>
        <begin position="655"/>
        <end position="664"/>
    </location>
</feature>
<proteinExistence type="predicted"/>
<feature type="compositionally biased region" description="Low complexity" evidence="1">
    <location>
        <begin position="382"/>
        <end position="392"/>
    </location>
</feature>
<name>A0AAN8EW89_9EURO</name>
<feature type="region of interest" description="Disordered" evidence="1">
    <location>
        <begin position="496"/>
        <end position="664"/>
    </location>
</feature>
<feature type="compositionally biased region" description="Polar residues" evidence="1">
    <location>
        <begin position="112"/>
        <end position="131"/>
    </location>
</feature>
<feature type="region of interest" description="Disordered" evidence="1">
    <location>
        <begin position="315"/>
        <end position="407"/>
    </location>
</feature>
<dbReference type="AlphaFoldDB" id="A0AAN8EW89"/>
<dbReference type="EMBL" id="JAKLMC020000003">
    <property type="protein sequence ID" value="KAK5957435.1"/>
    <property type="molecule type" value="Genomic_DNA"/>
</dbReference>
<protein>
    <submittedName>
        <fullName evidence="2">Uncharacterized protein</fullName>
    </submittedName>
</protein>
<sequence length="664" mass="75236">MFPYYNGHYPYYQYPANTYPNSVYYQGRIFTRGSGLMQKSTWIERGADGRPYYVKRRPAVPSLRQKFAEVINDIRSRNPFFNGPHVSVPSTPTTPTQPSAPAPTPAPQSQAHSRASTPKQKSNLKQKSQPQPEMAERSRTPHSNSQTPHPQPYSQPQQPLSHQQFHPFPFPPYAPTQVGNNSNGQNQQNSALVPSQLAHYAAPHPRMYPYVPSGSQALTHQLTHQPTGGPPPANTTGAMFNPAHTTIPNAPPTAPPGYGPSNPGQFAMNPMSMNPDDLKYKCSICGRFRSSRYQWKHRVPVGQLPGPTICRRCRQEATDSEDESTDSYEARDYRSHSRHRSLARNRSRSRGRASRPRSRARSSSRPKRALDHDYYAAHEPEASSSESDVSVEVRPKRRKSLSRGARSASVEVIRYVDGPAIQPRPKNRKKKIVYVEDHRSQQELSDDEDEVDVRYVAYPSRSRVVSRPATPARRLFPRQYSDPEIGAAVAFEGREYYDQPPSSRRIRHVSSSSRLYAQNPYRQIRSSSRPRRTYSSAPYETTEEEYYYAPATDRLPRGRMRGGGGRSRSRSRSRVSIDEGAEAGPLDPYRPPVPSPPAPRRRRSSSLGYVEADADLSAEREHPRSSSRHRRRLEAESEAVDDRNPADDYDMYDNDGMRVRVREI</sequence>
<gene>
    <name evidence="2" type="ORF">OHC33_001809</name>
</gene>
<feature type="compositionally biased region" description="Low complexity" evidence="1">
    <location>
        <begin position="175"/>
        <end position="188"/>
    </location>
</feature>
<reference evidence="2 3" key="1">
    <citation type="submission" date="2022-12" db="EMBL/GenBank/DDBJ databases">
        <title>Genomic features and morphological characterization of a novel Knufia sp. strain isolated from spacecraft assembly facility.</title>
        <authorList>
            <person name="Teixeira M."/>
            <person name="Chander A.M."/>
            <person name="Stajich J.E."/>
            <person name="Venkateswaran K."/>
        </authorList>
    </citation>
    <scope>NUCLEOTIDE SEQUENCE [LARGE SCALE GENOMIC DNA]</scope>
    <source>
        <strain evidence="2 3">FJI-L2-BK-P2</strain>
    </source>
</reference>
<accession>A0AAN8EW89</accession>
<keyword evidence="3" id="KW-1185">Reference proteome</keyword>
<comment type="caution">
    <text evidence="2">The sequence shown here is derived from an EMBL/GenBank/DDBJ whole genome shotgun (WGS) entry which is preliminary data.</text>
</comment>
<feature type="compositionally biased region" description="Pro residues" evidence="1">
    <location>
        <begin position="588"/>
        <end position="598"/>
    </location>
</feature>
<feature type="compositionally biased region" description="Basic and acidic residues" evidence="1">
    <location>
        <begin position="368"/>
        <end position="381"/>
    </location>
</feature>
<feature type="region of interest" description="Disordered" evidence="1">
    <location>
        <begin position="81"/>
        <end position="188"/>
    </location>
</feature>
<dbReference type="Proteomes" id="UP001316803">
    <property type="component" value="Unassembled WGS sequence"/>
</dbReference>
<evidence type="ECO:0000313" key="3">
    <source>
        <dbReference type="Proteomes" id="UP001316803"/>
    </source>
</evidence>